<dbReference type="InterPro" id="IPR002110">
    <property type="entry name" value="Ankyrin_rpt"/>
</dbReference>
<organism evidence="1">
    <name type="scientific">viral metagenome</name>
    <dbReference type="NCBI Taxonomy" id="1070528"/>
    <lineage>
        <taxon>unclassified sequences</taxon>
        <taxon>metagenomes</taxon>
        <taxon>organismal metagenomes</taxon>
    </lineage>
</organism>
<dbReference type="SUPFAM" id="SSF48403">
    <property type="entry name" value="Ankyrin repeat"/>
    <property type="match status" value="1"/>
</dbReference>
<proteinExistence type="predicted"/>
<name>A0A6C0CA96_9ZZZZ</name>
<dbReference type="Gene3D" id="1.25.40.20">
    <property type="entry name" value="Ankyrin repeat-containing domain"/>
    <property type="match status" value="1"/>
</dbReference>
<dbReference type="InterPro" id="IPR036770">
    <property type="entry name" value="Ankyrin_rpt-contain_sf"/>
</dbReference>
<evidence type="ECO:0000313" key="1">
    <source>
        <dbReference type="EMBL" id="QHT00589.1"/>
    </source>
</evidence>
<protein>
    <submittedName>
        <fullName evidence="1">Uncharacterized protein</fullName>
    </submittedName>
</protein>
<dbReference type="PANTHER" id="PTHR46586">
    <property type="entry name" value="ANKYRIN REPEAT-CONTAINING PROTEIN"/>
    <property type="match status" value="1"/>
</dbReference>
<dbReference type="AlphaFoldDB" id="A0A6C0CA96"/>
<dbReference type="InterPro" id="IPR052050">
    <property type="entry name" value="SecEffector_AnkRepeat"/>
</dbReference>
<reference evidence="1" key="1">
    <citation type="journal article" date="2020" name="Nature">
        <title>Giant virus diversity and host interactions through global metagenomics.</title>
        <authorList>
            <person name="Schulz F."/>
            <person name="Roux S."/>
            <person name="Paez-Espino D."/>
            <person name="Jungbluth S."/>
            <person name="Walsh D.A."/>
            <person name="Denef V.J."/>
            <person name="McMahon K.D."/>
            <person name="Konstantinidis K.T."/>
            <person name="Eloe-Fadrosh E.A."/>
            <person name="Kyrpides N.C."/>
            <person name="Woyke T."/>
        </authorList>
    </citation>
    <scope>NUCLEOTIDE SEQUENCE</scope>
    <source>
        <strain evidence="1">GVMAG-M-3300020192-26</strain>
    </source>
</reference>
<dbReference type="PANTHER" id="PTHR46586:SF3">
    <property type="entry name" value="ANKYRIN REPEAT-CONTAINING PROTEIN"/>
    <property type="match status" value="1"/>
</dbReference>
<dbReference type="SMART" id="SM00248">
    <property type="entry name" value="ANK"/>
    <property type="match status" value="5"/>
</dbReference>
<dbReference type="Pfam" id="PF12796">
    <property type="entry name" value="Ank_2"/>
    <property type="match status" value="1"/>
</dbReference>
<sequence length="530" mass="61699">MLNNDIDSHVFYLLPVSDKRSFLRTCKTINRLFVYMSSIESEFQKMINDTKFFNNRYYNLYHPLYKYTIELIYDGHNIPDKYVIVENRILHQYPKIYKIIAKTANLRLIKKMLRLNRNPLGCNNCEYVFMGAAKTGNIKMLKWMRDNNYSDDRTATYYAAKGNQLETIKWLIDHDFGASFLAVGCAASKGYMDVANFLIDKGYNISVQQAVDKGQLEIVKYLHSIDPNAIYDIYKCDDIDVLKFLYEHDVTTYYEGYTQVDVINWLIENGYIGKYTMTSQAIVQAGSLECLRLLHSNDLLELDKGVFYKAVMTGNFEIIEWLHEIKCPFDSNATYATTSVQSPDSLAILKLLVKWGCPLADNIGCGAAFYGNLETLKYLHEIGYIMDDNTMIFAAREGHLHIIIWMRENGYMWDDEVCFASAEYYHMNVLRWLRGFDRDTCGLSSNEIEICPWDDRVCVVAINHKHIDILKFALENGGEFSERSYICACQAENVEILDYINEYLERECPNIEMRKEFNDIVYARKNNIEL</sequence>
<accession>A0A6C0CA96</accession>
<dbReference type="EMBL" id="MN739356">
    <property type="protein sequence ID" value="QHT00589.1"/>
    <property type="molecule type" value="Genomic_DNA"/>
</dbReference>